<protein>
    <submittedName>
        <fullName evidence="1">Uncharacterized protein</fullName>
    </submittedName>
</protein>
<sequence length="84" mass="8917">MSSGKQIGGQGIAGAASFESLPAGTAASIGRASAVIRLTMLSPNHVTCERFGRVKVTVRQPRLTRVMASHGDYKRYENLAAISR</sequence>
<organism evidence="1 2">
    <name type="scientific">Lysobacter arenosi</name>
    <dbReference type="NCBI Taxonomy" id="2795387"/>
    <lineage>
        <taxon>Bacteria</taxon>
        <taxon>Pseudomonadati</taxon>
        <taxon>Pseudomonadota</taxon>
        <taxon>Gammaproteobacteria</taxon>
        <taxon>Lysobacterales</taxon>
        <taxon>Lysobacteraceae</taxon>
        <taxon>Lysobacter</taxon>
    </lineage>
</organism>
<proteinExistence type="predicted"/>
<evidence type="ECO:0000313" key="1">
    <source>
        <dbReference type="EMBL" id="QSX76257.1"/>
    </source>
</evidence>
<name>A0ABX7RH23_9GAMM</name>
<evidence type="ECO:0000313" key="2">
    <source>
        <dbReference type="Proteomes" id="UP000663400"/>
    </source>
</evidence>
<keyword evidence="2" id="KW-1185">Reference proteome</keyword>
<dbReference type="EMBL" id="CP071517">
    <property type="protein sequence ID" value="QSX76257.1"/>
    <property type="molecule type" value="Genomic_DNA"/>
</dbReference>
<reference evidence="1 2" key="1">
    <citation type="submission" date="2021-02" db="EMBL/GenBank/DDBJ databases">
        <title>Lysobacter arenosi sp. nov., isolated from soil of gangwondo yeongwol, south Korea.</title>
        <authorList>
            <person name="Kim K.R."/>
            <person name="Kim K.H."/>
            <person name="Jeon C.O."/>
        </authorList>
    </citation>
    <scope>NUCLEOTIDE SEQUENCE [LARGE SCALE GENOMIC DNA]</scope>
    <source>
        <strain evidence="1 2">R7</strain>
    </source>
</reference>
<dbReference type="RefSeq" id="WP_200605774.1">
    <property type="nucleotide sequence ID" value="NZ_CP071517.1"/>
</dbReference>
<accession>A0ABX7RH23</accession>
<gene>
    <name evidence="1" type="ORF">HIV01_007145</name>
</gene>
<dbReference type="Proteomes" id="UP000663400">
    <property type="component" value="Chromosome"/>
</dbReference>